<keyword evidence="3" id="KW-1185">Reference proteome</keyword>
<accession>A0A8H9GWA4</accession>
<sequence>MCTCLTLNSLPFTVDDAAAPAFTQLSPRAWTAATGDPRALRFQPRRRDVERHPQLSTQLKYMVATLNPLFITGQLPPAGQLAGYVNGDAHHVCVHNVQWAPRGTRPACPRLRHPDQGLSTLPSGRVRVRLRLGGRLRDIGCYPSVDAARTARDAALEDPEGTLQRLQHRTRYPRTLKGAHQRIEELELEVAELRSRLPTARAVE</sequence>
<organism evidence="2 3">
    <name type="scientific">Deinococcus arenae</name>
    <dbReference type="NCBI Taxonomy" id="1452751"/>
    <lineage>
        <taxon>Bacteria</taxon>
        <taxon>Thermotogati</taxon>
        <taxon>Deinococcota</taxon>
        <taxon>Deinococci</taxon>
        <taxon>Deinococcales</taxon>
        <taxon>Deinococcaceae</taxon>
        <taxon>Deinococcus</taxon>
    </lineage>
</organism>
<proteinExistence type="predicted"/>
<dbReference type="EMBL" id="BMQG01000043">
    <property type="protein sequence ID" value="GGM60763.1"/>
    <property type="molecule type" value="Genomic_DNA"/>
</dbReference>
<evidence type="ECO:0000313" key="3">
    <source>
        <dbReference type="Proteomes" id="UP000600547"/>
    </source>
</evidence>
<reference evidence="3" key="1">
    <citation type="journal article" date="2019" name="Int. J. Syst. Evol. Microbiol.">
        <title>The Global Catalogue of Microorganisms (GCM) 10K type strain sequencing project: providing services to taxonomists for standard genome sequencing and annotation.</title>
        <authorList>
            <consortium name="The Broad Institute Genomics Platform"/>
            <consortium name="The Broad Institute Genome Sequencing Center for Infectious Disease"/>
            <person name="Wu L."/>
            <person name="Ma J."/>
        </authorList>
    </citation>
    <scope>NUCLEOTIDE SEQUENCE [LARGE SCALE GENOMIC DNA]</scope>
    <source>
        <strain evidence="3">JCM 31047</strain>
    </source>
</reference>
<gene>
    <name evidence="2" type="ORF">GCM10008956_40520</name>
</gene>
<feature type="coiled-coil region" evidence="1">
    <location>
        <begin position="176"/>
        <end position="203"/>
    </location>
</feature>
<comment type="caution">
    <text evidence="2">The sequence shown here is derived from an EMBL/GenBank/DDBJ whole genome shotgun (WGS) entry which is preliminary data.</text>
</comment>
<protein>
    <submittedName>
        <fullName evidence="2">Uncharacterized protein</fullName>
    </submittedName>
</protein>
<evidence type="ECO:0000256" key="1">
    <source>
        <dbReference type="SAM" id="Coils"/>
    </source>
</evidence>
<keyword evidence="1" id="KW-0175">Coiled coil</keyword>
<dbReference type="AlphaFoldDB" id="A0A8H9GWA4"/>
<dbReference type="Proteomes" id="UP000600547">
    <property type="component" value="Unassembled WGS sequence"/>
</dbReference>
<evidence type="ECO:0000313" key="2">
    <source>
        <dbReference type="EMBL" id="GGM60763.1"/>
    </source>
</evidence>
<name>A0A8H9GWA4_9DEIO</name>